<protein>
    <recommendedName>
        <fullName evidence="1">DUF7580 domain-containing protein</fullName>
    </recommendedName>
</protein>
<dbReference type="Pfam" id="PF24476">
    <property type="entry name" value="DUF7580"/>
    <property type="match status" value="1"/>
</dbReference>
<comment type="caution">
    <text evidence="2">The sequence shown here is derived from an EMBL/GenBank/DDBJ whole genome shotgun (WGS) entry which is preliminary data.</text>
</comment>
<dbReference type="AlphaFoldDB" id="A0A8H5XN69"/>
<gene>
    <name evidence="2" type="ORF">FMUND_15577</name>
</gene>
<accession>A0A8H5XN69</accession>
<evidence type="ECO:0000313" key="2">
    <source>
        <dbReference type="EMBL" id="KAF5696849.1"/>
    </source>
</evidence>
<dbReference type="OrthoDB" id="3565018at2759"/>
<proteinExistence type="predicted"/>
<reference evidence="2 3" key="1">
    <citation type="submission" date="2020-05" db="EMBL/GenBank/DDBJ databases">
        <title>Identification and distribution of gene clusters putatively required for synthesis of sphingolipid metabolism inhibitors in phylogenetically diverse species of the filamentous fungus Fusarium.</title>
        <authorList>
            <person name="Kim H.-S."/>
            <person name="Busman M."/>
            <person name="Brown D.W."/>
            <person name="Divon H."/>
            <person name="Uhlig S."/>
            <person name="Proctor R.H."/>
        </authorList>
    </citation>
    <scope>NUCLEOTIDE SEQUENCE [LARGE SCALE GENOMIC DNA]</scope>
    <source>
        <strain evidence="2 3">NRRL 66235</strain>
    </source>
</reference>
<keyword evidence="3" id="KW-1185">Reference proteome</keyword>
<organism evidence="2 3">
    <name type="scientific">Fusarium mundagurra</name>
    <dbReference type="NCBI Taxonomy" id="1567541"/>
    <lineage>
        <taxon>Eukaryota</taxon>
        <taxon>Fungi</taxon>
        <taxon>Dikarya</taxon>
        <taxon>Ascomycota</taxon>
        <taxon>Pezizomycotina</taxon>
        <taxon>Sordariomycetes</taxon>
        <taxon>Hypocreomycetidae</taxon>
        <taxon>Hypocreales</taxon>
        <taxon>Nectriaceae</taxon>
        <taxon>Fusarium</taxon>
        <taxon>Fusarium fujikuroi species complex</taxon>
    </lineage>
</organism>
<dbReference type="EMBL" id="JAAOAN010001118">
    <property type="protein sequence ID" value="KAF5696849.1"/>
    <property type="molecule type" value="Genomic_DNA"/>
</dbReference>
<dbReference type="Proteomes" id="UP000544331">
    <property type="component" value="Unassembled WGS sequence"/>
</dbReference>
<evidence type="ECO:0000259" key="1">
    <source>
        <dbReference type="Pfam" id="PF24476"/>
    </source>
</evidence>
<evidence type="ECO:0000313" key="3">
    <source>
        <dbReference type="Proteomes" id="UP000544331"/>
    </source>
</evidence>
<feature type="domain" description="DUF7580" evidence="1">
    <location>
        <begin position="389"/>
        <end position="561"/>
    </location>
</feature>
<dbReference type="InterPro" id="IPR056002">
    <property type="entry name" value="DUF7580"/>
</dbReference>
<dbReference type="PANTHER" id="PTHR35186">
    <property type="entry name" value="ANK_REP_REGION DOMAIN-CONTAINING PROTEIN"/>
    <property type="match status" value="1"/>
</dbReference>
<dbReference type="PANTHER" id="PTHR35186:SF4">
    <property type="entry name" value="PRION-INHIBITION AND PROPAGATION HELO DOMAIN-CONTAINING PROTEIN"/>
    <property type="match status" value="1"/>
</dbReference>
<sequence>MSGFEVAGIVLGAFPLAITALDKYREVATRLSLFRMIRREHKKCLDDLEFNHTWFICNLRQLLLPVVVDDDKIEELLAAPGGPGWREPELDDLLQKRLKDGYTLYFAYISEMKRVMDELNGELALDSEPVQGNLDSAENLTRSERFRAAIRREGRVFLLYKMKFSNGESVRKSLLSEFHSYNDRLEKLLGLNDENTRLTEQRNALAQKTSIDHAVCNFWKQAMKLFRALASVWNCRCQATHGAELMLQHRTTREAQFHITFTKFDSDSSEWNICRTRILETDPAVAAQLHKTVQMPETAPFRPPDHRKLMPGRSAMKSSTASTCVQLVEKPQAITLPCIPPNAQFSIMQEISILCTALGGTEGSCCGYLREEDCRFYVYTLSRHDTTTSPPFVTLDQVLSGKVSPQPSRKQRYELALILASSFLQLRNSSWLPIPFRKADIFFKRDPNDSTLLLLDQPHIRRQFDGGRKAKLPAPATIVSGASDSLDQLGIMLLELCFGKALEDQPCRREWPKGANSKEGAVFDLMAARNWQGQILEEAGFDYAEAVGWCLGGNRSTAPERWRQEMLPKVIQRLQRCRDHLAAATVPLT</sequence>
<name>A0A8H5XN69_9HYPO</name>